<organism evidence="1 2">
    <name type="scientific">Protomyces lactucae-debilis</name>
    <dbReference type="NCBI Taxonomy" id="2754530"/>
    <lineage>
        <taxon>Eukaryota</taxon>
        <taxon>Fungi</taxon>
        <taxon>Dikarya</taxon>
        <taxon>Ascomycota</taxon>
        <taxon>Taphrinomycotina</taxon>
        <taxon>Taphrinomycetes</taxon>
        <taxon>Taphrinales</taxon>
        <taxon>Protomycetaceae</taxon>
        <taxon>Protomyces</taxon>
    </lineage>
</organism>
<dbReference type="EMBL" id="MCFI01000021">
    <property type="protein sequence ID" value="ORY76974.1"/>
    <property type="molecule type" value="Genomic_DNA"/>
</dbReference>
<comment type="caution">
    <text evidence="1">The sequence shown here is derived from an EMBL/GenBank/DDBJ whole genome shotgun (WGS) entry which is preliminary data.</text>
</comment>
<evidence type="ECO:0000313" key="2">
    <source>
        <dbReference type="Proteomes" id="UP000193685"/>
    </source>
</evidence>
<dbReference type="RefSeq" id="XP_040722814.1">
    <property type="nucleotide sequence ID" value="XM_040871569.1"/>
</dbReference>
<evidence type="ECO:0000313" key="1">
    <source>
        <dbReference type="EMBL" id="ORY76974.1"/>
    </source>
</evidence>
<proteinExistence type="predicted"/>
<dbReference type="InterPro" id="IPR028119">
    <property type="entry name" value="Snapin/Pallidin/Snn1"/>
</dbReference>
<dbReference type="GeneID" id="63788168"/>
<protein>
    <recommendedName>
        <fullName evidence="3">Biogenesis of lysosome-related organelles complex 1 subunit 7</fullName>
    </recommendedName>
</protein>
<dbReference type="Proteomes" id="UP000193685">
    <property type="component" value="Unassembled WGS sequence"/>
</dbReference>
<reference evidence="1 2" key="1">
    <citation type="submission" date="2016-07" db="EMBL/GenBank/DDBJ databases">
        <title>Pervasive Adenine N6-methylation of Active Genes in Fungi.</title>
        <authorList>
            <consortium name="DOE Joint Genome Institute"/>
            <person name="Mondo S.J."/>
            <person name="Dannebaum R.O."/>
            <person name="Kuo R.C."/>
            <person name="Labutti K."/>
            <person name="Haridas S."/>
            <person name="Kuo A."/>
            <person name="Salamov A."/>
            <person name="Ahrendt S.R."/>
            <person name="Lipzen A."/>
            <person name="Sullivan W."/>
            <person name="Andreopoulos W.B."/>
            <person name="Clum A."/>
            <person name="Lindquist E."/>
            <person name="Daum C."/>
            <person name="Ramamoorthy G.K."/>
            <person name="Gryganskyi A."/>
            <person name="Culley D."/>
            <person name="Magnuson J.K."/>
            <person name="James T.Y."/>
            <person name="O'Malley M.A."/>
            <person name="Stajich J.E."/>
            <person name="Spatafora J.W."/>
            <person name="Visel A."/>
            <person name="Grigoriev I.V."/>
        </authorList>
    </citation>
    <scope>NUCLEOTIDE SEQUENCE [LARGE SCALE GENOMIC DNA]</scope>
    <source>
        <strain evidence="1 2">12-1054</strain>
    </source>
</reference>
<dbReference type="Pfam" id="PF14712">
    <property type="entry name" value="Snapin_Pallidin"/>
    <property type="match status" value="1"/>
</dbReference>
<name>A0A1Y2F0F7_PROLT</name>
<accession>A0A1Y2F0F7</accession>
<dbReference type="OrthoDB" id="5399166at2759"/>
<sequence>MKLKKKRAARRPSPTTLPVGGCLMLDDVPPQLLAGTINDNASRLALAAASQHDLQAEIANLTQVLMAYNEANEPLIVKPSLDKLALATKRIQLVNAKLLGIEKRLQDVDRILQRRQVQEDFSRGSNQ</sequence>
<keyword evidence="2" id="KW-1185">Reference proteome</keyword>
<dbReference type="AlphaFoldDB" id="A0A1Y2F0F7"/>
<evidence type="ECO:0008006" key="3">
    <source>
        <dbReference type="Google" id="ProtNLM"/>
    </source>
</evidence>
<gene>
    <name evidence="1" type="ORF">BCR37DRAFT_395062</name>
</gene>